<comment type="similarity">
    <text evidence="3">Belongs to the lipase chaperone family.</text>
</comment>
<dbReference type="PATRIC" id="fig|1129794.4.peg.126"/>
<keyword evidence="6" id="KW-0997">Cell inner membrane</keyword>
<dbReference type="OrthoDB" id="6261068at2"/>
<evidence type="ECO:0000256" key="2">
    <source>
        <dbReference type="ARBA" id="ARBA00004383"/>
    </source>
</evidence>
<dbReference type="InterPro" id="IPR004961">
    <property type="entry name" value="Lipase_chaperone"/>
</dbReference>
<evidence type="ECO:0000256" key="13">
    <source>
        <dbReference type="ARBA" id="ARBA00030948"/>
    </source>
</evidence>
<keyword evidence="17" id="KW-1185">Reference proteome</keyword>
<dbReference type="AlphaFoldDB" id="K7A7E3"/>
<evidence type="ECO:0000256" key="8">
    <source>
        <dbReference type="ARBA" id="ARBA00022963"/>
    </source>
</evidence>
<gene>
    <name evidence="16" type="ORF">C427_0130</name>
</gene>
<dbReference type="Proteomes" id="UP000011864">
    <property type="component" value="Chromosome"/>
</dbReference>
<evidence type="ECO:0000256" key="9">
    <source>
        <dbReference type="ARBA" id="ARBA00022989"/>
    </source>
</evidence>
<keyword evidence="10" id="KW-0443">Lipid metabolism</keyword>
<dbReference type="HOGENOM" id="CLU_890955_0_0_6"/>
<proteinExistence type="inferred from homology"/>
<evidence type="ECO:0000256" key="3">
    <source>
        <dbReference type="ARBA" id="ARBA00010358"/>
    </source>
</evidence>
<dbReference type="GO" id="GO:0051082">
    <property type="term" value="F:unfolded protein binding"/>
    <property type="evidence" value="ECO:0007669"/>
    <property type="project" value="InterPro"/>
</dbReference>
<name>K7A7E3_9ALTE</name>
<keyword evidence="7" id="KW-0812">Transmembrane</keyword>
<organism evidence="16 17">
    <name type="scientific">Paraglaciecola psychrophila 170</name>
    <dbReference type="NCBI Taxonomy" id="1129794"/>
    <lineage>
        <taxon>Bacteria</taxon>
        <taxon>Pseudomonadati</taxon>
        <taxon>Pseudomonadota</taxon>
        <taxon>Gammaproteobacteria</taxon>
        <taxon>Alteromonadales</taxon>
        <taxon>Alteromonadaceae</taxon>
        <taxon>Paraglaciecola</taxon>
    </lineage>
</organism>
<dbReference type="GO" id="GO:0005886">
    <property type="term" value="C:plasma membrane"/>
    <property type="evidence" value="ECO:0007669"/>
    <property type="project" value="UniProtKB-SubCell"/>
</dbReference>
<evidence type="ECO:0000256" key="6">
    <source>
        <dbReference type="ARBA" id="ARBA00022519"/>
    </source>
</evidence>
<evidence type="ECO:0000313" key="16">
    <source>
        <dbReference type="EMBL" id="AGH42240.1"/>
    </source>
</evidence>
<dbReference type="GO" id="GO:0016042">
    <property type="term" value="P:lipid catabolic process"/>
    <property type="evidence" value="ECO:0007669"/>
    <property type="project" value="UniProtKB-KW"/>
</dbReference>
<dbReference type="KEGG" id="gps:C427_0130"/>
<evidence type="ECO:0000313" key="17">
    <source>
        <dbReference type="Proteomes" id="UP000011864"/>
    </source>
</evidence>
<keyword evidence="12" id="KW-0143">Chaperone</keyword>
<reference evidence="16 17" key="1">
    <citation type="journal article" date="2013" name="Genome Announc.">
        <title>Complete Genome Sequence of Glaciecola psychrophila Strain 170T.</title>
        <authorList>
            <person name="Yin J."/>
            <person name="Chen J."/>
            <person name="Liu G."/>
            <person name="Yu Y."/>
            <person name="Song L."/>
            <person name="Wang X."/>
            <person name="Qu X."/>
        </authorList>
    </citation>
    <scope>NUCLEOTIDE SEQUENCE [LARGE SCALE GENOMIC DNA]</scope>
    <source>
        <strain evidence="16 17">170</strain>
    </source>
</reference>
<keyword evidence="11" id="KW-0472">Membrane</keyword>
<evidence type="ECO:0000256" key="15">
    <source>
        <dbReference type="ARBA" id="ARBA00033028"/>
    </source>
</evidence>
<keyword evidence="9" id="KW-1133">Transmembrane helix</keyword>
<dbReference type="SUPFAM" id="SSF158855">
    <property type="entry name" value="Lipase chaperone-like"/>
    <property type="match status" value="1"/>
</dbReference>
<dbReference type="EMBL" id="CP003837">
    <property type="protein sequence ID" value="AGH42240.1"/>
    <property type="molecule type" value="Genomic_DNA"/>
</dbReference>
<dbReference type="Pfam" id="PF03280">
    <property type="entry name" value="Lipase_chap"/>
    <property type="match status" value="1"/>
</dbReference>
<evidence type="ECO:0000256" key="11">
    <source>
        <dbReference type="ARBA" id="ARBA00023136"/>
    </source>
</evidence>
<evidence type="ECO:0000256" key="14">
    <source>
        <dbReference type="ARBA" id="ARBA00031542"/>
    </source>
</evidence>
<evidence type="ECO:0000256" key="5">
    <source>
        <dbReference type="ARBA" id="ARBA00022475"/>
    </source>
</evidence>
<evidence type="ECO:0000256" key="1">
    <source>
        <dbReference type="ARBA" id="ARBA00003280"/>
    </source>
</evidence>
<evidence type="ECO:0000256" key="7">
    <source>
        <dbReference type="ARBA" id="ARBA00022692"/>
    </source>
</evidence>
<comment type="function">
    <text evidence="1">May be involved in the folding of the extracellular lipase during its passage through the periplasm.</text>
</comment>
<evidence type="ECO:0000256" key="10">
    <source>
        <dbReference type="ARBA" id="ARBA00023098"/>
    </source>
</evidence>
<dbReference type="GO" id="GO:0006457">
    <property type="term" value="P:protein folding"/>
    <property type="evidence" value="ECO:0007669"/>
    <property type="project" value="InterPro"/>
</dbReference>
<dbReference type="eggNOG" id="COG5380">
    <property type="taxonomic scope" value="Bacteria"/>
</dbReference>
<keyword evidence="5" id="KW-1003">Cell membrane</keyword>
<protein>
    <recommendedName>
        <fullName evidence="4">Lipase chaperone</fullName>
    </recommendedName>
    <alternativeName>
        <fullName evidence="15">Lipase foldase</fullName>
    </alternativeName>
    <alternativeName>
        <fullName evidence="13">Lipase helper protein</fullName>
    </alternativeName>
    <alternativeName>
        <fullName evidence="14">Lipase modulator</fullName>
    </alternativeName>
</protein>
<comment type="subcellular location">
    <subcellularLocation>
        <location evidence="2">Cell inner membrane</location>
        <topology evidence="2">Single-pass membrane protein</topology>
        <orientation evidence="2">Periplasmic side</orientation>
    </subcellularLocation>
</comment>
<accession>K7A7E3</accession>
<keyword evidence="8" id="KW-0442">Lipid degradation</keyword>
<evidence type="ECO:0000256" key="4">
    <source>
        <dbReference type="ARBA" id="ARBA00019692"/>
    </source>
</evidence>
<sequence>MKWGITVIFSLAFMAVLIWKSSKPNVNAVTSVNSSKIEQTFTMSVAIDIDGHVPNTAYNSDNEDVWQTEELRALLDFYVAYYEEGEQKMWQEFNQYCHPLTYCSELTELFERYLEYKTQLQNLDTERLDLASDFEDRLDELDILRSELFSLLEISLLFDNEEVWDRHAIERLRINQNASLSKLQKAQQVKQQLEQLPDDMKRAVAPTQQLRKINQIVSSTALNSSHEYNQLAAEFGDDAAQRLVAVNQSQNTWLNKIQLFQQRNGDLKHQFGQNPTDYSQAITQLKQQMFEANEQKRLQVYLANPKLLKSAN</sequence>
<dbReference type="STRING" id="1129794.C427_0130"/>
<dbReference type="RefSeq" id="WP_007639084.1">
    <property type="nucleotide sequence ID" value="NC_020514.1"/>
</dbReference>
<evidence type="ECO:0000256" key="12">
    <source>
        <dbReference type="ARBA" id="ARBA00023186"/>
    </source>
</evidence>